<evidence type="ECO:0000259" key="1">
    <source>
        <dbReference type="Pfam" id="PF00248"/>
    </source>
</evidence>
<dbReference type="PRINTS" id="PR00069">
    <property type="entry name" value="ALDKETRDTASE"/>
</dbReference>
<reference evidence="3" key="1">
    <citation type="submission" date="2019-07" db="EMBL/GenBank/DDBJ databases">
        <title>Bacillus alkalisoli sp. nov. isolated from saline soil.</title>
        <authorList>
            <person name="Sun J.-Q."/>
            <person name="Xu L."/>
        </authorList>
    </citation>
    <scope>NUCLEOTIDE SEQUENCE [LARGE SCALE GENOMIC DNA]</scope>
    <source>
        <strain evidence="3">M4U3P1</strain>
    </source>
</reference>
<dbReference type="InterPro" id="IPR053135">
    <property type="entry name" value="AKR2_Oxidoreductase"/>
</dbReference>
<dbReference type="Proteomes" id="UP000318138">
    <property type="component" value="Chromosome"/>
</dbReference>
<dbReference type="RefSeq" id="WP_176009055.1">
    <property type="nucleotide sequence ID" value="NZ_CP041372.2"/>
</dbReference>
<dbReference type="Gene3D" id="3.20.20.100">
    <property type="entry name" value="NADP-dependent oxidoreductase domain"/>
    <property type="match status" value="1"/>
</dbReference>
<dbReference type="InterPro" id="IPR036812">
    <property type="entry name" value="NAD(P)_OxRdtase_dom_sf"/>
</dbReference>
<sequence>MKQQTIGSLHVSELGFGCMSLSDDEKQNEALLRTAAEGGITYFDTADLYQYGDNERSVGRILKPYRDNVTIATKGGNEFGEGIDKWRWNASSDYLKKAVKASLTRLQLDYIDVYQLHGGTLDDDLEAIIDTFEELKKEGLIREYGMSSIRPNVIKRFAKKSGVATNMMQYSLLDRRPEELFPLLEQANIGVIARGPVAKGLLTDTYSTRNMDDYLSYSKEELEQTLGDLHSLAKEANVSLEALALNYILAQDAVKVAIPGASSVDQLKKLLHAAESTIDDAVLEKAAAITKQSMYEEHRS</sequence>
<dbReference type="EMBL" id="CP041372">
    <property type="protein sequence ID" value="QKS71018.1"/>
    <property type="molecule type" value="Genomic_DNA"/>
</dbReference>
<dbReference type="GO" id="GO:0016491">
    <property type="term" value="F:oxidoreductase activity"/>
    <property type="evidence" value="ECO:0007669"/>
    <property type="project" value="InterPro"/>
</dbReference>
<evidence type="ECO:0000313" key="3">
    <source>
        <dbReference type="Proteomes" id="UP000318138"/>
    </source>
</evidence>
<keyword evidence="3" id="KW-1185">Reference proteome</keyword>
<protein>
    <submittedName>
        <fullName evidence="2">Aldo/keto reductase</fullName>
    </submittedName>
</protein>
<dbReference type="KEGG" id="psua:FLK61_30335"/>
<dbReference type="PANTHER" id="PTHR43312">
    <property type="entry name" value="D-THREO-ALDOSE 1-DEHYDROGENASE"/>
    <property type="match status" value="1"/>
</dbReference>
<dbReference type="PANTHER" id="PTHR43312:SF1">
    <property type="entry name" value="NADP-DEPENDENT OXIDOREDUCTASE DOMAIN-CONTAINING PROTEIN"/>
    <property type="match status" value="1"/>
</dbReference>
<dbReference type="AlphaFoldDB" id="A0A859FDV1"/>
<name>A0A859FDV1_9BACI</name>
<dbReference type="SUPFAM" id="SSF51430">
    <property type="entry name" value="NAD(P)-linked oxidoreductase"/>
    <property type="match status" value="1"/>
</dbReference>
<feature type="domain" description="NADP-dependent oxidoreductase" evidence="1">
    <location>
        <begin position="13"/>
        <end position="288"/>
    </location>
</feature>
<dbReference type="CDD" id="cd19086">
    <property type="entry name" value="AKR_AKR11C1"/>
    <property type="match status" value="1"/>
</dbReference>
<gene>
    <name evidence="2" type="ORF">FLK61_30335</name>
</gene>
<accession>A0A859FDV1</accession>
<organism evidence="2 3">
    <name type="scientific">Paenalkalicoccus suaedae</name>
    <dbReference type="NCBI Taxonomy" id="2592382"/>
    <lineage>
        <taxon>Bacteria</taxon>
        <taxon>Bacillati</taxon>
        <taxon>Bacillota</taxon>
        <taxon>Bacilli</taxon>
        <taxon>Bacillales</taxon>
        <taxon>Bacillaceae</taxon>
        <taxon>Paenalkalicoccus</taxon>
    </lineage>
</organism>
<evidence type="ECO:0000313" key="2">
    <source>
        <dbReference type="EMBL" id="QKS71018.1"/>
    </source>
</evidence>
<dbReference type="Pfam" id="PF00248">
    <property type="entry name" value="Aldo_ket_red"/>
    <property type="match status" value="1"/>
</dbReference>
<proteinExistence type="predicted"/>
<dbReference type="InterPro" id="IPR020471">
    <property type="entry name" value="AKR"/>
</dbReference>
<dbReference type="InterPro" id="IPR023210">
    <property type="entry name" value="NADP_OxRdtase_dom"/>
</dbReference>